<proteinExistence type="predicted"/>
<dbReference type="Proteomes" id="UP000828941">
    <property type="component" value="Chromosome 9"/>
</dbReference>
<reference evidence="1 2" key="1">
    <citation type="journal article" date="2022" name="DNA Res.">
        <title>Chromosomal-level genome assembly of the orchid tree Bauhinia variegata (Leguminosae; Cercidoideae) supports the allotetraploid origin hypothesis of Bauhinia.</title>
        <authorList>
            <person name="Zhong Y."/>
            <person name="Chen Y."/>
            <person name="Zheng D."/>
            <person name="Pang J."/>
            <person name="Liu Y."/>
            <person name="Luo S."/>
            <person name="Meng S."/>
            <person name="Qian L."/>
            <person name="Wei D."/>
            <person name="Dai S."/>
            <person name="Zhou R."/>
        </authorList>
    </citation>
    <scope>NUCLEOTIDE SEQUENCE [LARGE SCALE GENOMIC DNA]</scope>
    <source>
        <strain evidence="1">BV-YZ2020</strain>
    </source>
</reference>
<evidence type="ECO:0000313" key="2">
    <source>
        <dbReference type="Proteomes" id="UP000828941"/>
    </source>
</evidence>
<organism evidence="1 2">
    <name type="scientific">Bauhinia variegata</name>
    <name type="common">Purple orchid tree</name>
    <name type="synonym">Phanera variegata</name>
    <dbReference type="NCBI Taxonomy" id="167791"/>
    <lineage>
        <taxon>Eukaryota</taxon>
        <taxon>Viridiplantae</taxon>
        <taxon>Streptophyta</taxon>
        <taxon>Embryophyta</taxon>
        <taxon>Tracheophyta</taxon>
        <taxon>Spermatophyta</taxon>
        <taxon>Magnoliopsida</taxon>
        <taxon>eudicotyledons</taxon>
        <taxon>Gunneridae</taxon>
        <taxon>Pentapetalae</taxon>
        <taxon>rosids</taxon>
        <taxon>fabids</taxon>
        <taxon>Fabales</taxon>
        <taxon>Fabaceae</taxon>
        <taxon>Cercidoideae</taxon>
        <taxon>Cercideae</taxon>
        <taxon>Bauhiniinae</taxon>
        <taxon>Bauhinia</taxon>
    </lineage>
</organism>
<name>A0ACB9MG50_BAUVA</name>
<keyword evidence="2" id="KW-1185">Reference proteome</keyword>
<evidence type="ECO:0000313" key="1">
    <source>
        <dbReference type="EMBL" id="KAI4322770.1"/>
    </source>
</evidence>
<accession>A0ACB9MG50</accession>
<dbReference type="EMBL" id="CM039434">
    <property type="protein sequence ID" value="KAI4322770.1"/>
    <property type="molecule type" value="Genomic_DNA"/>
</dbReference>
<gene>
    <name evidence="1" type="ORF">L6164_022435</name>
</gene>
<sequence length="93" mass="10851">MRPPSKRIDFHRDDFVEVCSNEQGFQGSYYEARVISRVDNGLYVVEYKNVLENDESGPLVETVYPKELRPLPPTNGDKLRVHQEFVRGKWVLP</sequence>
<comment type="caution">
    <text evidence="1">The sequence shown here is derived from an EMBL/GenBank/DDBJ whole genome shotgun (WGS) entry which is preliminary data.</text>
</comment>
<protein>
    <submittedName>
        <fullName evidence="1">Uncharacterized protein</fullName>
    </submittedName>
</protein>